<evidence type="ECO:0000313" key="4">
    <source>
        <dbReference type="Proteomes" id="UP000631670"/>
    </source>
</evidence>
<dbReference type="InterPro" id="IPR036390">
    <property type="entry name" value="WH_DNA-bd_sf"/>
</dbReference>
<dbReference type="Gene3D" id="1.10.10.10">
    <property type="entry name" value="Winged helix-like DNA-binding domain superfamily/Winged helix DNA-binding domain"/>
    <property type="match status" value="1"/>
</dbReference>
<evidence type="ECO:0000256" key="1">
    <source>
        <dbReference type="ARBA" id="ARBA00006479"/>
    </source>
</evidence>
<accession>A0ABR9I999</accession>
<comment type="similarity">
    <text evidence="1">Belongs to the ROK (NagC/XylR) family.</text>
</comment>
<feature type="domain" description="HTH marR-type" evidence="2">
    <location>
        <begin position="26"/>
        <end position="74"/>
    </location>
</feature>
<gene>
    <name evidence="3" type="ORF">H4696_006849</name>
</gene>
<proteinExistence type="inferred from homology"/>
<sequence>MARRAKILSMADTGVNLRGVREHNRALLLTHILRAGGLSRVELAERTGLTQQAVSKIVPELLDAGLLDEQRQPSTGVGKPRTLLTIRPGARHALGARLDRDEFRVLRTNLIGEVEETAGGPLPPGFTPEQAVEAVGNAALELADGFDVLGLGLGAVGPLDHLAGVVRDATNMPGWHDVPLRDLLEKRTGLPVTLDKNTNAAAFARLWPHGEPTATAVVLAGTGIGVGLLIDGRLYRGPRTNAGEFGHTTIAYDGPVCACGRHGCVEIMAKRAPDTRAAAGFLGIGLADLVQVLDLERIVLAGRAVRDEPGVHRDAVSDRLEELLPLPHWQRIEVVEDTSGEELVTRGAAAEVLASYYANPA</sequence>
<dbReference type="InterPro" id="IPR011991">
    <property type="entry name" value="ArsR-like_HTH"/>
</dbReference>
<dbReference type="SUPFAM" id="SSF46785">
    <property type="entry name" value="Winged helix' DNA-binding domain"/>
    <property type="match status" value="1"/>
</dbReference>
<dbReference type="Proteomes" id="UP000631670">
    <property type="component" value="Unassembled WGS sequence"/>
</dbReference>
<keyword evidence="3" id="KW-0418">Kinase</keyword>
<dbReference type="Pfam" id="PF12802">
    <property type="entry name" value="MarR_2"/>
    <property type="match status" value="1"/>
</dbReference>
<dbReference type="InterPro" id="IPR000835">
    <property type="entry name" value="HTH_MarR-typ"/>
</dbReference>
<keyword evidence="4" id="KW-1185">Reference proteome</keyword>
<dbReference type="InterPro" id="IPR036388">
    <property type="entry name" value="WH-like_DNA-bd_sf"/>
</dbReference>
<evidence type="ECO:0000313" key="3">
    <source>
        <dbReference type="EMBL" id="MBE1499749.1"/>
    </source>
</evidence>
<dbReference type="Gene3D" id="3.30.420.40">
    <property type="match status" value="3"/>
</dbReference>
<reference evidence="3 4" key="1">
    <citation type="submission" date="2020-10" db="EMBL/GenBank/DDBJ databases">
        <title>Sequencing the genomes of 1000 actinobacteria strains.</title>
        <authorList>
            <person name="Klenk H.-P."/>
        </authorList>
    </citation>
    <scope>NUCLEOTIDE SEQUENCE [LARGE SCALE GENOMIC DNA]</scope>
    <source>
        <strain evidence="3 4">DSM 44653</strain>
    </source>
</reference>
<protein>
    <submittedName>
        <fullName evidence="3">NBD/HSP70 family sugar kinase</fullName>
    </submittedName>
</protein>
<dbReference type="InterPro" id="IPR043129">
    <property type="entry name" value="ATPase_NBD"/>
</dbReference>
<dbReference type="CDD" id="cd00090">
    <property type="entry name" value="HTH_ARSR"/>
    <property type="match status" value="1"/>
</dbReference>
<dbReference type="GO" id="GO:0016301">
    <property type="term" value="F:kinase activity"/>
    <property type="evidence" value="ECO:0007669"/>
    <property type="project" value="UniProtKB-KW"/>
</dbReference>
<name>A0ABR9I999_9PSEU</name>
<dbReference type="EMBL" id="JADBEG010000001">
    <property type="protein sequence ID" value="MBE1499749.1"/>
    <property type="molecule type" value="Genomic_DNA"/>
</dbReference>
<evidence type="ECO:0000259" key="2">
    <source>
        <dbReference type="Pfam" id="PF12802"/>
    </source>
</evidence>
<dbReference type="Pfam" id="PF00480">
    <property type="entry name" value="ROK"/>
    <property type="match status" value="1"/>
</dbReference>
<comment type="caution">
    <text evidence="3">The sequence shown here is derived from an EMBL/GenBank/DDBJ whole genome shotgun (WGS) entry which is preliminary data.</text>
</comment>
<organism evidence="3 4">
    <name type="scientific">Amycolatopsis lexingtonensis</name>
    <dbReference type="NCBI Taxonomy" id="218822"/>
    <lineage>
        <taxon>Bacteria</taxon>
        <taxon>Bacillati</taxon>
        <taxon>Actinomycetota</taxon>
        <taxon>Actinomycetes</taxon>
        <taxon>Pseudonocardiales</taxon>
        <taxon>Pseudonocardiaceae</taxon>
        <taxon>Amycolatopsis</taxon>
    </lineage>
</organism>
<dbReference type="PANTHER" id="PTHR18964:SF173">
    <property type="entry name" value="GLUCOKINASE"/>
    <property type="match status" value="1"/>
</dbReference>
<dbReference type="InterPro" id="IPR000600">
    <property type="entry name" value="ROK"/>
</dbReference>
<keyword evidence="3" id="KW-0808">Transferase</keyword>
<dbReference type="SUPFAM" id="SSF53067">
    <property type="entry name" value="Actin-like ATPase domain"/>
    <property type="match status" value="1"/>
</dbReference>
<dbReference type="PANTHER" id="PTHR18964">
    <property type="entry name" value="ROK (REPRESSOR, ORF, KINASE) FAMILY"/>
    <property type="match status" value="1"/>
</dbReference>